<proteinExistence type="predicted"/>
<reference evidence="1" key="1">
    <citation type="submission" date="2022-10" db="EMBL/GenBank/DDBJ databases">
        <authorList>
            <person name="Chen Y."/>
            <person name="Dougan E. K."/>
            <person name="Chan C."/>
            <person name="Rhodes N."/>
            <person name="Thang M."/>
        </authorList>
    </citation>
    <scope>NUCLEOTIDE SEQUENCE</scope>
</reference>
<name>A0A9P1DUA1_9DINO</name>
<keyword evidence="3" id="KW-0547">Nucleotide-binding</keyword>
<organism evidence="1">
    <name type="scientific">Cladocopium goreaui</name>
    <dbReference type="NCBI Taxonomy" id="2562237"/>
    <lineage>
        <taxon>Eukaryota</taxon>
        <taxon>Sar</taxon>
        <taxon>Alveolata</taxon>
        <taxon>Dinophyceae</taxon>
        <taxon>Suessiales</taxon>
        <taxon>Symbiodiniaceae</taxon>
        <taxon>Cladocopium</taxon>
    </lineage>
</organism>
<keyword evidence="3" id="KW-0347">Helicase</keyword>
<protein>
    <submittedName>
        <fullName evidence="3">ATP-dependent RNA helicase DHX57</fullName>
    </submittedName>
</protein>
<gene>
    <name evidence="1" type="ORF">C1SCF055_LOCUS39789</name>
</gene>
<accession>A0A9P1DUA1</accession>
<sequence>MGPPAPVDKIVAKSIVGFQVQGNQDKLGKIGMGLMLRIPLTIFGRPVYEYEGGGQHGNLAA</sequence>
<comment type="caution">
    <text evidence="1">The sequence shown here is derived from an EMBL/GenBank/DDBJ whole genome shotgun (WGS) entry which is preliminary data.</text>
</comment>
<dbReference type="OrthoDB" id="10432361at2759"/>
<dbReference type="EMBL" id="CAMXCT010006507">
    <property type="protein sequence ID" value="CAI4014928.1"/>
    <property type="molecule type" value="Genomic_DNA"/>
</dbReference>
<evidence type="ECO:0000313" key="3">
    <source>
        <dbReference type="EMBL" id="CAL4802240.1"/>
    </source>
</evidence>
<keyword evidence="4" id="KW-1185">Reference proteome</keyword>
<keyword evidence="3" id="KW-0067">ATP-binding</keyword>
<dbReference type="AlphaFoldDB" id="A0A9P1DUA1"/>
<dbReference type="EMBL" id="CAMXCT030006507">
    <property type="protein sequence ID" value="CAL4802240.1"/>
    <property type="molecule type" value="Genomic_DNA"/>
</dbReference>
<evidence type="ECO:0000313" key="2">
    <source>
        <dbReference type="EMBL" id="CAL1168303.1"/>
    </source>
</evidence>
<dbReference type="GO" id="GO:0004386">
    <property type="term" value="F:helicase activity"/>
    <property type="evidence" value="ECO:0007669"/>
    <property type="project" value="UniProtKB-KW"/>
</dbReference>
<reference evidence="2" key="2">
    <citation type="submission" date="2024-04" db="EMBL/GenBank/DDBJ databases">
        <authorList>
            <person name="Chen Y."/>
            <person name="Shah S."/>
            <person name="Dougan E. K."/>
            <person name="Thang M."/>
            <person name="Chan C."/>
        </authorList>
    </citation>
    <scope>NUCLEOTIDE SEQUENCE [LARGE SCALE GENOMIC DNA]</scope>
</reference>
<evidence type="ECO:0000313" key="1">
    <source>
        <dbReference type="EMBL" id="CAI4014928.1"/>
    </source>
</evidence>
<dbReference type="EMBL" id="CAMXCT020006507">
    <property type="protein sequence ID" value="CAL1168303.1"/>
    <property type="molecule type" value="Genomic_DNA"/>
</dbReference>
<keyword evidence="3" id="KW-0378">Hydrolase</keyword>
<evidence type="ECO:0000313" key="4">
    <source>
        <dbReference type="Proteomes" id="UP001152797"/>
    </source>
</evidence>
<dbReference type="Proteomes" id="UP001152797">
    <property type="component" value="Unassembled WGS sequence"/>
</dbReference>